<protein>
    <submittedName>
        <fullName evidence="1">Uncharacterized protein</fullName>
    </submittedName>
</protein>
<sequence length="246" mass="25423">MTDTTTATPENVALVDHADRILEVLRHRDPTEADAQACSMFIASLRMLEEVRGVEAVAALLGKVGPIMAGHFPGGPVVAAPAVPPEPVALPPSPSPTPSHADLVANGIAYLRNLPLGAAMAEANAAMEIGGTFLHQAFGELAKPDAEACDVVEARPAPKASRAPQPAPVTPDPDALAVTLLDNLRGTAPDRAHEEARAAIVGAAAYLIEARGPAYTAAVVDGLLINARRHIEVWGASPRPDGTSLH</sequence>
<accession>A0A4Q2TZH6</accession>
<evidence type="ECO:0000313" key="2">
    <source>
        <dbReference type="Proteomes" id="UP000290759"/>
    </source>
</evidence>
<proteinExistence type="predicted"/>
<dbReference type="RefSeq" id="WP_129229313.1">
    <property type="nucleotide sequence ID" value="NZ_QYBB01000048.1"/>
</dbReference>
<evidence type="ECO:0000313" key="1">
    <source>
        <dbReference type="EMBL" id="RYC29533.1"/>
    </source>
</evidence>
<reference evidence="1 2" key="1">
    <citation type="submission" date="2018-12" db="EMBL/GenBank/DDBJ databases">
        <authorList>
            <person name="Grouzdev D.S."/>
            <person name="Krutkina M.S."/>
        </authorList>
    </citation>
    <scope>NUCLEOTIDE SEQUENCE [LARGE SCALE GENOMIC DNA]</scope>
    <source>
        <strain evidence="1 2">RmlP026</strain>
    </source>
</reference>
<dbReference type="AlphaFoldDB" id="A0A4Q2TZH6"/>
<reference evidence="1 2" key="2">
    <citation type="submission" date="2019-02" db="EMBL/GenBank/DDBJ databases">
        <title>'Lichenibacterium ramalinii' gen. nov. sp. nov., 'Lichenibacterium minor' gen. nov. sp. nov.</title>
        <authorList>
            <person name="Pankratov T."/>
        </authorList>
    </citation>
    <scope>NUCLEOTIDE SEQUENCE [LARGE SCALE GENOMIC DNA]</scope>
    <source>
        <strain evidence="1 2">RmlP026</strain>
    </source>
</reference>
<dbReference type="EMBL" id="QYBB01000048">
    <property type="protein sequence ID" value="RYC29533.1"/>
    <property type="molecule type" value="Genomic_DNA"/>
</dbReference>
<organism evidence="1 2">
    <name type="scientific">Lichenibacterium minor</name>
    <dbReference type="NCBI Taxonomy" id="2316528"/>
    <lineage>
        <taxon>Bacteria</taxon>
        <taxon>Pseudomonadati</taxon>
        <taxon>Pseudomonadota</taxon>
        <taxon>Alphaproteobacteria</taxon>
        <taxon>Hyphomicrobiales</taxon>
        <taxon>Lichenihabitantaceae</taxon>
        <taxon>Lichenibacterium</taxon>
    </lineage>
</organism>
<dbReference type="Proteomes" id="UP000290759">
    <property type="component" value="Unassembled WGS sequence"/>
</dbReference>
<gene>
    <name evidence="1" type="ORF">D3273_23385</name>
</gene>
<comment type="caution">
    <text evidence="1">The sequence shown here is derived from an EMBL/GenBank/DDBJ whole genome shotgun (WGS) entry which is preliminary data.</text>
</comment>
<keyword evidence="2" id="KW-1185">Reference proteome</keyword>
<name>A0A4Q2TZH6_9HYPH</name>